<dbReference type="InterPro" id="IPR036291">
    <property type="entry name" value="NAD(P)-bd_dom_sf"/>
</dbReference>
<evidence type="ECO:0000313" key="6">
    <source>
        <dbReference type="Proteomes" id="UP000800235"/>
    </source>
</evidence>
<dbReference type="PANTHER" id="PTHR43482:SF2">
    <property type="entry name" value="ZINC-BINDING DEHYDROGENASE FAMILY, PUTATIVE (AFU_ORTHOLOGUE AFUA_3G15030)-RELATED"/>
    <property type="match status" value="1"/>
</dbReference>
<protein>
    <submittedName>
        <fullName evidence="5">GroES-like protein</fullName>
    </submittedName>
</protein>
<gene>
    <name evidence="5" type="ORF">EJ08DRAFT_667067</name>
</gene>
<dbReference type="PANTHER" id="PTHR43482">
    <property type="entry name" value="PROTEIN AST1-RELATED"/>
    <property type="match status" value="1"/>
</dbReference>
<dbReference type="Gene3D" id="3.90.180.10">
    <property type="entry name" value="Medium-chain alcohol dehydrogenases, catalytic domain"/>
    <property type="match status" value="1"/>
</dbReference>
<accession>A0A9P4U4H5</accession>
<dbReference type="InterPro" id="IPR047122">
    <property type="entry name" value="Trans-enoyl_RdTase-like"/>
</dbReference>
<evidence type="ECO:0000256" key="1">
    <source>
        <dbReference type="ARBA" id="ARBA00008072"/>
    </source>
</evidence>
<name>A0A9P4U4H5_9PEZI</name>
<dbReference type="GO" id="GO:0016651">
    <property type="term" value="F:oxidoreductase activity, acting on NAD(P)H"/>
    <property type="evidence" value="ECO:0007669"/>
    <property type="project" value="InterPro"/>
</dbReference>
<dbReference type="InterPro" id="IPR052585">
    <property type="entry name" value="Lipid_raft_assoc_Zn_ADH"/>
</dbReference>
<comment type="subunit">
    <text evidence="2">Monomer.</text>
</comment>
<sequence>MLQNNGGVEKQEVLLLHDLKQKYALSKDYLVPKLKREDELLIKVQYIGLNPIDWKAPDYGFGIPTLPYIAGRDLVGVVIKAGKESSRIKTGDVVFSASTDYRDLRKATYQQYAVASESNVCRIPEHTPRQTLAGLGVAYVAAALALGVCLGADFSTKSNGSPGPNIRNALQKVDAESIPQDVRKECLDGMPSSEVPSPGDWIAIWGGSSASAGIAGQLSKSIGLRVIKVVDVGKHGELLSEGPADLLVDNADPQRAIEIIRKVTRNNLRFAIDTIGKETATHLQKALRSSESGPQAHLVGLTGLPKETIAGVKHHVVPIKINHEIRAIGESLMTWLETLLLGCEIQPPKIEVAPGGLEGINNALDRMRKGEIAGKRLVVKLD</sequence>
<dbReference type="Gene3D" id="3.40.50.720">
    <property type="entry name" value="NAD(P)-binding Rossmann-like Domain"/>
    <property type="match status" value="1"/>
</dbReference>
<keyword evidence="6" id="KW-1185">Reference proteome</keyword>
<comment type="similarity">
    <text evidence="1">Belongs to the zinc-containing alcohol dehydrogenase family.</text>
</comment>
<dbReference type="InterPro" id="IPR013154">
    <property type="entry name" value="ADH-like_N"/>
</dbReference>
<reference evidence="5" key="1">
    <citation type="journal article" date="2020" name="Stud. Mycol.">
        <title>101 Dothideomycetes genomes: a test case for predicting lifestyles and emergence of pathogens.</title>
        <authorList>
            <person name="Haridas S."/>
            <person name="Albert R."/>
            <person name="Binder M."/>
            <person name="Bloem J."/>
            <person name="Labutti K."/>
            <person name="Salamov A."/>
            <person name="Andreopoulos B."/>
            <person name="Baker S."/>
            <person name="Barry K."/>
            <person name="Bills G."/>
            <person name="Bluhm B."/>
            <person name="Cannon C."/>
            <person name="Castanera R."/>
            <person name="Culley D."/>
            <person name="Daum C."/>
            <person name="Ezra D."/>
            <person name="Gonzalez J."/>
            <person name="Henrissat B."/>
            <person name="Kuo A."/>
            <person name="Liang C."/>
            <person name="Lipzen A."/>
            <person name="Lutzoni F."/>
            <person name="Magnuson J."/>
            <person name="Mondo S."/>
            <person name="Nolan M."/>
            <person name="Ohm R."/>
            <person name="Pangilinan J."/>
            <person name="Park H.-J."/>
            <person name="Ramirez L."/>
            <person name="Alfaro M."/>
            <person name="Sun H."/>
            <person name="Tritt A."/>
            <person name="Yoshinaga Y."/>
            <person name="Zwiers L.-H."/>
            <person name="Turgeon B."/>
            <person name="Goodwin S."/>
            <person name="Spatafora J."/>
            <person name="Crous P."/>
            <person name="Grigoriev I."/>
        </authorList>
    </citation>
    <scope>NUCLEOTIDE SEQUENCE</scope>
    <source>
        <strain evidence="5">CBS 130266</strain>
    </source>
</reference>
<proteinExistence type="inferred from homology"/>
<organism evidence="5 6">
    <name type="scientific">Tothia fuscella</name>
    <dbReference type="NCBI Taxonomy" id="1048955"/>
    <lineage>
        <taxon>Eukaryota</taxon>
        <taxon>Fungi</taxon>
        <taxon>Dikarya</taxon>
        <taxon>Ascomycota</taxon>
        <taxon>Pezizomycotina</taxon>
        <taxon>Dothideomycetes</taxon>
        <taxon>Pleosporomycetidae</taxon>
        <taxon>Venturiales</taxon>
        <taxon>Cylindrosympodiaceae</taxon>
        <taxon>Tothia</taxon>
    </lineage>
</organism>
<evidence type="ECO:0000256" key="2">
    <source>
        <dbReference type="ARBA" id="ARBA00011245"/>
    </source>
</evidence>
<evidence type="ECO:0000313" key="5">
    <source>
        <dbReference type="EMBL" id="KAF2437000.1"/>
    </source>
</evidence>
<keyword evidence="3" id="KW-0560">Oxidoreductase</keyword>
<dbReference type="Proteomes" id="UP000800235">
    <property type="component" value="Unassembled WGS sequence"/>
</dbReference>
<dbReference type="AlphaFoldDB" id="A0A9P4U4H5"/>
<comment type="caution">
    <text evidence="5">The sequence shown here is derived from an EMBL/GenBank/DDBJ whole genome shotgun (WGS) entry which is preliminary data.</text>
</comment>
<dbReference type="CDD" id="cd08249">
    <property type="entry name" value="enoyl_reductase_like"/>
    <property type="match status" value="1"/>
</dbReference>
<evidence type="ECO:0000256" key="3">
    <source>
        <dbReference type="ARBA" id="ARBA00023002"/>
    </source>
</evidence>
<dbReference type="InterPro" id="IPR011032">
    <property type="entry name" value="GroES-like_sf"/>
</dbReference>
<dbReference type="EMBL" id="MU007009">
    <property type="protein sequence ID" value="KAF2437000.1"/>
    <property type="molecule type" value="Genomic_DNA"/>
</dbReference>
<dbReference type="Pfam" id="PF08240">
    <property type="entry name" value="ADH_N"/>
    <property type="match status" value="1"/>
</dbReference>
<dbReference type="SUPFAM" id="SSF51735">
    <property type="entry name" value="NAD(P)-binding Rossmann-fold domains"/>
    <property type="match status" value="1"/>
</dbReference>
<feature type="domain" description="Alcohol dehydrogenase-like N-terminal" evidence="4">
    <location>
        <begin position="37"/>
        <end position="125"/>
    </location>
</feature>
<dbReference type="SUPFAM" id="SSF50129">
    <property type="entry name" value="GroES-like"/>
    <property type="match status" value="1"/>
</dbReference>
<evidence type="ECO:0000259" key="4">
    <source>
        <dbReference type="Pfam" id="PF08240"/>
    </source>
</evidence>
<dbReference type="OrthoDB" id="201656at2759"/>